<dbReference type="PANTHER" id="PTHR33223:SF6">
    <property type="entry name" value="CCHC-TYPE DOMAIN-CONTAINING PROTEIN"/>
    <property type="match status" value="1"/>
</dbReference>
<feature type="region of interest" description="Disordered" evidence="1">
    <location>
        <begin position="292"/>
        <end position="346"/>
    </location>
</feature>
<sequence>MTRSQPNASLAELDLEIERTLLRTQQARRRLDYTASTSALHEEHTESLDRFESDLESATSYSSVGTTDTSSHSTGQAKEWYYSQPDEVVTNWDSLRREFLDKFFPLEKTDYIRKEISGIMQRDQETLYEYWSQFKRPLETCPHHGLNTHLLISYFTGGLCAEDRRLLTASSGGSLSKNKTEAEEWILINDVANATQHVRVRSNPLKGVAEASPSEASLTKVLGDMTTIPTEMHKEQKAFYSIQAVQVSPQVPQTKGPPRICGLCFSTAHYTDQCHQIQEEYTLAVANVNYNNRPPYQNQGHNNYSHGNNSNQGWRDNAQGNHQYQRYQAPHQRQQPNQASSSSTNQVDELRAIVKKNKENSKAQFSAVNAQLANITKMISILALPSTNNTNQLSSSSNLPSQPLPNPKGALNAITLRSETTLKEILPRALKDIHEEEVVVEAPHEEDEMSTRQEEGEMSLKEPTRKATMDESIPIPFPSMIKKAKKAPEFDLNMLQVFKKVEVTIPNLDVIQ</sequence>
<dbReference type="KEGG" id="adu:107477554"/>
<dbReference type="Pfam" id="PF03732">
    <property type="entry name" value="Retrotrans_gag"/>
    <property type="match status" value="1"/>
</dbReference>
<feature type="compositionally biased region" description="Low complexity" evidence="1">
    <location>
        <begin position="297"/>
        <end position="313"/>
    </location>
</feature>
<reference evidence="3" key="1">
    <citation type="journal article" date="2016" name="Nat. Genet.">
        <title>The genome sequences of Arachis duranensis and Arachis ipaensis, the diploid ancestors of cultivated peanut.</title>
        <authorList>
            <person name="Bertioli D.J."/>
            <person name="Cannon S.B."/>
            <person name="Froenicke L."/>
            <person name="Huang G."/>
            <person name="Farmer A.D."/>
            <person name="Cannon E.K."/>
            <person name="Liu X."/>
            <person name="Gao D."/>
            <person name="Clevenger J."/>
            <person name="Dash S."/>
            <person name="Ren L."/>
            <person name="Moretzsohn M.C."/>
            <person name="Shirasawa K."/>
            <person name="Huang W."/>
            <person name="Vidigal B."/>
            <person name="Abernathy B."/>
            <person name="Chu Y."/>
            <person name="Niederhuth C.E."/>
            <person name="Umale P."/>
            <person name="Araujo A.C."/>
            <person name="Kozik A."/>
            <person name="Kim K.D."/>
            <person name="Burow M.D."/>
            <person name="Varshney R.K."/>
            <person name="Wang X."/>
            <person name="Zhang X."/>
            <person name="Barkley N."/>
            <person name="Guimaraes P.M."/>
            <person name="Isobe S."/>
            <person name="Guo B."/>
            <person name="Liao B."/>
            <person name="Stalker H.T."/>
            <person name="Schmitz R.J."/>
            <person name="Scheffler B.E."/>
            <person name="Leal-Bertioli S.C."/>
            <person name="Xun X."/>
            <person name="Jackson S.A."/>
            <person name="Michelmore R."/>
            <person name="Ozias-Akins P."/>
        </authorList>
    </citation>
    <scope>NUCLEOTIDE SEQUENCE [LARGE SCALE GENOMIC DNA]</scope>
    <source>
        <strain evidence="3">cv. V14167</strain>
    </source>
</reference>
<name>A0A6P4CKK0_ARADU</name>
<evidence type="ECO:0000313" key="4">
    <source>
        <dbReference type="RefSeq" id="XP_015953085.1"/>
    </source>
</evidence>
<feature type="compositionally biased region" description="Polar residues" evidence="1">
    <location>
        <begin position="318"/>
        <end position="346"/>
    </location>
</feature>
<dbReference type="RefSeq" id="XP_015953085.1">
    <property type="nucleotide sequence ID" value="XM_016097599.1"/>
</dbReference>
<dbReference type="InterPro" id="IPR005162">
    <property type="entry name" value="Retrotrans_gag_dom"/>
</dbReference>
<feature type="domain" description="Retrotransposon gag" evidence="2">
    <location>
        <begin position="70"/>
        <end position="159"/>
    </location>
</feature>
<organism evidence="3 4">
    <name type="scientific">Arachis duranensis</name>
    <name type="common">Wild peanut</name>
    <dbReference type="NCBI Taxonomy" id="130453"/>
    <lineage>
        <taxon>Eukaryota</taxon>
        <taxon>Viridiplantae</taxon>
        <taxon>Streptophyta</taxon>
        <taxon>Embryophyta</taxon>
        <taxon>Tracheophyta</taxon>
        <taxon>Spermatophyta</taxon>
        <taxon>Magnoliopsida</taxon>
        <taxon>eudicotyledons</taxon>
        <taxon>Gunneridae</taxon>
        <taxon>Pentapetalae</taxon>
        <taxon>rosids</taxon>
        <taxon>fabids</taxon>
        <taxon>Fabales</taxon>
        <taxon>Fabaceae</taxon>
        <taxon>Papilionoideae</taxon>
        <taxon>50 kb inversion clade</taxon>
        <taxon>dalbergioids sensu lato</taxon>
        <taxon>Dalbergieae</taxon>
        <taxon>Pterocarpus clade</taxon>
        <taxon>Arachis</taxon>
    </lineage>
</organism>
<keyword evidence="3" id="KW-1185">Reference proteome</keyword>
<feature type="region of interest" description="Disordered" evidence="1">
    <location>
        <begin position="441"/>
        <end position="467"/>
    </location>
</feature>
<gene>
    <name evidence="4" type="primary">LOC107477554</name>
</gene>
<evidence type="ECO:0000313" key="3">
    <source>
        <dbReference type="Proteomes" id="UP000515211"/>
    </source>
</evidence>
<proteinExistence type="predicted"/>
<feature type="compositionally biased region" description="Basic and acidic residues" evidence="1">
    <location>
        <begin position="449"/>
        <end position="467"/>
    </location>
</feature>
<accession>A0A6P4CKK0</accession>
<evidence type="ECO:0000256" key="1">
    <source>
        <dbReference type="SAM" id="MobiDB-lite"/>
    </source>
</evidence>
<dbReference type="AlphaFoldDB" id="A0A6P4CKK0"/>
<dbReference type="GeneID" id="107477554"/>
<protein>
    <submittedName>
        <fullName evidence="4">Uncharacterized protein LOC107477554</fullName>
    </submittedName>
</protein>
<reference evidence="4" key="2">
    <citation type="submission" date="2025-08" db="UniProtKB">
        <authorList>
            <consortium name="RefSeq"/>
        </authorList>
    </citation>
    <scope>IDENTIFICATION</scope>
    <source>
        <tissue evidence="4">Whole plant</tissue>
    </source>
</reference>
<dbReference type="PANTHER" id="PTHR33223">
    <property type="entry name" value="CCHC-TYPE DOMAIN-CONTAINING PROTEIN"/>
    <property type="match status" value="1"/>
</dbReference>
<dbReference type="Proteomes" id="UP000515211">
    <property type="component" value="Chromosome 3"/>
</dbReference>
<evidence type="ECO:0000259" key="2">
    <source>
        <dbReference type="Pfam" id="PF03732"/>
    </source>
</evidence>